<dbReference type="PROSITE" id="PS50943">
    <property type="entry name" value="HTH_CROC1"/>
    <property type="match status" value="1"/>
</dbReference>
<organism evidence="2 3">
    <name type="scientific">Runella slithyformis (strain ATCC 29530 / DSM 19594 / LMG 11500 / NCIMB 11436 / LSU 4)</name>
    <dbReference type="NCBI Taxonomy" id="761193"/>
    <lineage>
        <taxon>Bacteria</taxon>
        <taxon>Pseudomonadati</taxon>
        <taxon>Bacteroidota</taxon>
        <taxon>Cytophagia</taxon>
        <taxon>Cytophagales</taxon>
        <taxon>Spirosomataceae</taxon>
        <taxon>Runella</taxon>
    </lineage>
</organism>
<dbReference type="GO" id="GO:0003677">
    <property type="term" value="F:DNA binding"/>
    <property type="evidence" value="ECO:0007669"/>
    <property type="project" value="InterPro"/>
</dbReference>
<gene>
    <name evidence="2" type="ordered locus">Runsl_2457</name>
</gene>
<sequence>MEDLSIKVRKLREVYGYSQESVAYQMGISQAAYSKKERGKTRFTFTCIETLAKVYELSFMELVSLSTQTLLIRAIEANKFDAAA</sequence>
<dbReference type="AlphaFoldDB" id="A0A7U3ZKK3"/>
<dbReference type="Gene3D" id="1.10.260.40">
    <property type="entry name" value="lambda repressor-like DNA-binding domains"/>
    <property type="match status" value="1"/>
</dbReference>
<keyword evidence="3" id="KW-1185">Reference proteome</keyword>
<feature type="domain" description="HTH cro/C1-type" evidence="1">
    <location>
        <begin position="8"/>
        <end position="62"/>
    </location>
</feature>
<dbReference type="Proteomes" id="UP000000493">
    <property type="component" value="Chromosome"/>
</dbReference>
<reference evidence="2 3" key="2">
    <citation type="journal article" date="2012" name="Stand. Genomic Sci.">
        <title>Complete genome sequence of the aquatic bacterium Runella slithyformis type strain (LSU 4(T)).</title>
        <authorList>
            <person name="Copeland A."/>
            <person name="Zhang X."/>
            <person name="Misra M."/>
            <person name="Lapidus A."/>
            <person name="Nolan M."/>
            <person name="Lucas S."/>
            <person name="Deshpande S."/>
            <person name="Cheng J.F."/>
            <person name="Tapia R."/>
            <person name="Goodwin L.A."/>
            <person name="Pitluck S."/>
            <person name="Liolios K."/>
            <person name="Pagani I."/>
            <person name="Ivanova N."/>
            <person name="Mikhailova N."/>
            <person name="Pati A."/>
            <person name="Chen A."/>
            <person name="Palaniappan K."/>
            <person name="Land M."/>
            <person name="Hauser L."/>
            <person name="Pan C."/>
            <person name="Jeffries C.D."/>
            <person name="Detter J.C."/>
            <person name="Brambilla E.M."/>
            <person name="Rohde M."/>
            <person name="Djao O.D."/>
            <person name="Goker M."/>
            <person name="Sikorski J."/>
            <person name="Tindall B.J."/>
            <person name="Woyke T."/>
            <person name="Bristow J."/>
            <person name="Eisen J.A."/>
            <person name="Markowitz V."/>
            <person name="Hugenholtz P."/>
            <person name="Kyrpides N.C."/>
            <person name="Klenk H.P."/>
            <person name="Mavromatis K."/>
        </authorList>
    </citation>
    <scope>NUCLEOTIDE SEQUENCE [LARGE SCALE GENOMIC DNA]</scope>
    <source>
        <strain evidence="3">ATCC 29530 / DSM 19594 / LMG 11500 / NCIMB 11436 / LSU 4</strain>
    </source>
</reference>
<protein>
    <submittedName>
        <fullName evidence="2">Helix-turn-helix domain protein</fullName>
    </submittedName>
</protein>
<name>A0A7U3ZKK3_RUNSL</name>
<dbReference type="InterPro" id="IPR010982">
    <property type="entry name" value="Lambda_DNA-bd_dom_sf"/>
</dbReference>
<proteinExistence type="predicted"/>
<reference evidence="3" key="1">
    <citation type="submission" date="2011-06" db="EMBL/GenBank/DDBJ databases">
        <title>The complete genome of chromosome of Runella slithyformis DSM 19594.</title>
        <authorList>
            <consortium name="US DOE Joint Genome Institute (JGI-PGF)"/>
            <person name="Lucas S."/>
            <person name="Han J."/>
            <person name="Lapidus A."/>
            <person name="Bruce D."/>
            <person name="Goodwin L."/>
            <person name="Pitluck S."/>
            <person name="Peters L."/>
            <person name="Kyrpides N."/>
            <person name="Mavromatis K."/>
            <person name="Ivanova N."/>
            <person name="Ovchinnikova G."/>
            <person name="Zhang X."/>
            <person name="Misra M."/>
            <person name="Detter J.C."/>
            <person name="Tapia R."/>
            <person name="Han C."/>
            <person name="Land M."/>
            <person name="Hauser L."/>
            <person name="Markowitz V."/>
            <person name="Cheng J.-F."/>
            <person name="Hugenholtz P."/>
            <person name="Woyke T."/>
            <person name="Wu D."/>
            <person name="Tindall B."/>
            <person name="Faehrich R."/>
            <person name="Brambilla E."/>
            <person name="Klenk H.-P."/>
            <person name="Eisen J.A."/>
        </authorList>
    </citation>
    <scope>NUCLEOTIDE SEQUENCE [LARGE SCALE GENOMIC DNA]</scope>
    <source>
        <strain evidence="3">ATCC 29530 / DSM 19594 / LMG 11500 / NCIMB 11436 / LSU 4</strain>
    </source>
</reference>
<evidence type="ECO:0000259" key="1">
    <source>
        <dbReference type="PROSITE" id="PS50943"/>
    </source>
</evidence>
<dbReference type="SUPFAM" id="SSF47413">
    <property type="entry name" value="lambda repressor-like DNA-binding domains"/>
    <property type="match status" value="1"/>
</dbReference>
<evidence type="ECO:0000313" key="2">
    <source>
        <dbReference type="EMBL" id="AEI48862.1"/>
    </source>
</evidence>
<dbReference type="RefSeq" id="WP_013928173.1">
    <property type="nucleotide sequence ID" value="NC_015703.1"/>
</dbReference>
<dbReference type="SMART" id="SM00530">
    <property type="entry name" value="HTH_XRE"/>
    <property type="match status" value="1"/>
</dbReference>
<dbReference type="InterPro" id="IPR001387">
    <property type="entry name" value="Cro/C1-type_HTH"/>
</dbReference>
<dbReference type="KEGG" id="rsi:Runsl_2457"/>
<evidence type="ECO:0000313" key="3">
    <source>
        <dbReference type="Proteomes" id="UP000000493"/>
    </source>
</evidence>
<dbReference type="CDD" id="cd00093">
    <property type="entry name" value="HTH_XRE"/>
    <property type="match status" value="1"/>
</dbReference>
<dbReference type="EMBL" id="CP002859">
    <property type="protein sequence ID" value="AEI48862.1"/>
    <property type="molecule type" value="Genomic_DNA"/>
</dbReference>
<accession>A0A7U3ZKK3</accession>
<dbReference type="Pfam" id="PF13560">
    <property type="entry name" value="HTH_31"/>
    <property type="match status" value="1"/>
</dbReference>